<keyword evidence="2" id="KW-1185">Reference proteome</keyword>
<reference evidence="1 2" key="1">
    <citation type="submission" date="2022-07" db="EMBL/GenBank/DDBJ databases">
        <title>Genomic and pangenome structural analysis of the polyextremophile Exiguobacterium.</title>
        <authorList>
            <person name="Shen L."/>
        </authorList>
    </citation>
    <scope>NUCLEOTIDE SEQUENCE [LARGE SCALE GENOMIC DNA]</scope>
    <source>
        <strain evidence="1 2">12_1</strain>
    </source>
</reference>
<evidence type="ECO:0000313" key="2">
    <source>
        <dbReference type="Proteomes" id="UP001206821"/>
    </source>
</evidence>
<comment type="caution">
    <text evidence="1">The sequence shown here is derived from an EMBL/GenBank/DDBJ whole genome shotgun (WGS) entry which is preliminary data.</text>
</comment>
<evidence type="ECO:0000313" key="1">
    <source>
        <dbReference type="EMBL" id="MCT4796745.1"/>
    </source>
</evidence>
<accession>A0ABT2L1X5</accession>
<dbReference type="Proteomes" id="UP001206821">
    <property type="component" value="Unassembled WGS sequence"/>
</dbReference>
<dbReference type="RefSeq" id="WP_034814716.1">
    <property type="nucleotide sequence ID" value="NZ_JANIEK010000100.1"/>
</dbReference>
<dbReference type="EMBL" id="JANIEK010000100">
    <property type="protein sequence ID" value="MCT4796745.1"/>
    <property type="molecule type" value="Genomic_DNA"/>
</dbReference>
<dbReference type="NCBIfam" id="NF010189">
    <property type="entry name" value="PRK13668.1"/>
    <property type="match status" value="1"/>
</dbReference>
<sequence>MERNELRRHIKRHFAEGYRTSYDRENEVLRIERTSDRVGVNIRLAPLVAKAKVRGVVAIEEVVEYIQTALAADESVTLIGNEKNIYPVIRAASFAKETKQGEALVTTPHTAETAIFYALDFGNGYRLIEERHLTESMTRKRLEDIARDNVMTLPTELKRDEVAGNTFYFLAARDGYEASRILNDDFLRVMERRMEGDMLVGVPHQDVLIIADIQNDAGYDAMQQLMFDFFTNGRIPVTALAFHYEAGTLEPIFIVGKKNPPTDA</sequence>
<protein>
    <submittedName>
        <fullName evidence="1">DUF1444 domain-containing protein</fullName>
    </submittedName>
</protein>
<dbReference type="InterPro" id="IPR010838">
    <property type="entry name" value="DUF1444"/>
</dbReference>
<dbReference type="Pfam" id="PF07285">
    <property type="entry name" value="DUF1444"/>
    <property type="match status" value="1"/>
</dbReference>
<gene>
    <name evidence="1" type="ORF">NQG31_14440</name>
</gene>
<name>A0ABT2L1X5_9BACL</name>
<proteinExistence type="predicted"/>
<organism evidence="1 2">
    <name type="scientific">Exiguobacterium alkaliphilum</name>
    <dbReference type="NCBI Taxonomy" id="1428684"/>
    <lineage>
        <taxon>Bacteria</taxon>
        <taxon>Bacillati</taxon>
        <taxon>Bacillota</taxon>
        <taxon>Bacilli</taxon>
        <taxon>Bacillales</taxon>
        <taxon>Bacillales Family XII. Incertae Sedis</taxon>
        <taxon>Exiguobacterium</taxon>
    </lineage>
</organism>